<dbReference type="GO" id="GO:0005886">
    <property type="term" value="C:plasma membrane"/>
    <property type="evidence" value="ECO:0007669"/>
    <property type="project" value="UniProtKB-SubCell"/>
</dbReference>
<feature type="transmembrane region" description="Helical" evidence="7">
    <location>
        <begin position="449"/>
        <end position="470"/>
    </location>
</feature>
<dbReference type="AlphaFoldDB" id="A0A098EJW0"/>
<organism evidence="8 9">
    <name type="scientific">Planococcus massiliensis</name>
    <dbReference type="NCBI Taxonomy" id="1499687"/>
    <lineage>
        <taxon>Bacteria</taxon>
        <taxon>Bacillati</taxon>
        <taxon>Bacillota</taxon>
        <taxon>Bacilli</taxon>
        <taxon>Bacillales</taxon>
        <taxon>Caryophanaceae</taxon>
        <taxon>Planococcus</taxon>
    </lineage>
</organism>
<feature type="transmembrane region" description="Helical" evidence="7">
    <location>
        <begin position="361"/>
        <end position="378"/>
    </location>
</feature>
<feature type="transmembrane region" description="Helical" evidence="7">
    <location>
        <begin position="80"/>
        <end position="100"/>
    </location>
</feature>
<keyword evidence="6 7" id="KW-0472">Membrane</keyword>
<evidence type="ECO:0000256" key="5">
    <source>
        <dbReference type="ARBA" id="ARBA00022989"/>
    </source>
</evidence>
<evidence type="ECO:0000256" key="2">
    <source>
        <dbReference type="ARBA" id="ARBA00007430"/>
    </source>
</evidence>
<feature type="transmembrane region" description="Helical" evidence="7">
    <location>
        <begin position="112"/>
        <end position="130"/>
    </location>
</feature>
<keyword evidence="9" id="KW-1185">Reference proteome</keyword>
<proteinExistence type="inferred from homology"/>
<dbReference type="STRING" id="1499687.BN1080_01030"/>
<dbReference type="Pfam" id="PF13440">
    <property type="entry name" value="Polysacc_synt_3"/>
    <property type="match status" value="1"/>
</dbReference>
<keyword evidence="5 7" id="KW-1133">Transmembrane helix</keyword>
<reference evidence="8 9" key="1">
    <citation type="submission" date="2014-09" db="EMBL/GenBank/DDBJ databases">
        <authorList>
            <person name="Urmite Genomes Urmite Genomes"/>
        </authorList>
    </citation>
    <scope>NUCLEOTIDE SEQUENCE [LARGE SCALE GENOMIC DNA]</scope>
    <source>
        <strain evidence="8 9">ES2</strain>
    </source>
</reference>
<evidence type="ECO:0000256" key="4">
    <source>
        <dbReference type="ARBA" id="ARBA00022692"/>
    </source>
</evidence>
<keyword evidence="4 7" id="KW-0812">Transmembrane</keyword>
<feature type="transmembrane region" description="Helical" evidence="7">
    <location>
        <begin position="289"/>
        <end position="312"/>
    </location>
</feature>
<accession>A0A098EJW0</accession>
<sequence length="491" mass="54736">MSSLKKKVAASMKLTSLSMLITSLLQIVQLVVLGRILGPAVYGILALVQIVIQFAQMYMDMGLTDAIIQKEKISKIQLSSLYWVSIFTGIGIFILLFFAAPLLASLFDHAELKGMIQVVGISFVIIPFGLQFQTIASKNLEFSQITKNEIAASFIGVSLTIFLAAFMAAGAWSLVFGHIASSLVRTVPWAVAGFRNPETRPALVFSWKSITELIVFGLYRLGTTTANYFNTKIDQIIIGILMGPQILGIYSMAMNLIMQPIQKLNPMITRVSFPVFAKIQQDQKRLQKAYLFIIQLIMTLNAPFFSGLIVLAPFLVPLLLGKEWTEAIVIVQILCFYALFRALGNPSGSLFTAVGKVRWSFYWQLGLLFIVPVVVYFSSLTGELAMVALAMGLLRFVLFFINYFSRIRLIIGNSFNELMKSIFVPIFHSVVMILLLQGLIGILAKTNDIAIILISFCAGLLIYGFLMMMFQKKLLLEVKSFFIQKAEKRLA</sequence>
<evidence type="ECO:0000256" key="1">
    <source>
        <dbReference type="ARBA" id="ARBA00004651"/>
    </source>
</evidence>
<dbReference type="InterPro" id="IPR050833">
    <property type="entry name" value="Poly_Biosynth_Transport"/>
</dbReference>
<keyword evidence="3" id="KW-1003">Cell membrane</keyword>
<evidence type="ECO:0000313" key="8">
    <source>
        <dbReference type="EMBL" id="CEG22110.1"/>
    </source>
</evidence>
<dbReference type="Proteomes" id="UP000043699">
    <property type="component" value="Unassembled WGS sequence"/>
</dbReference>
<dbReference type="CDD" id="cd13127">
    <property type="entry name" value="MATE_tuaB_like"/>
    <property type="match status" value="1"/>
</dbReference>
<evidence type="ECO:0000256" key="3">
    <source>
        <dbReference type="ARBA" id="ARBA00022475"/>
    </source>
</evidence>
<protein>
    <submittedName>
        <fullName evidence="8">Lipopolysaccharide biosynthesis protein WzxC</fullName>
    </submittedName>
</protein>
<evidence type="ECO:0000256" key="7">
    <source>
        <dbReference type="SAM" id="Phobius"/>
    </source>
</evidence>
<feature type="transmembrane region" description="Helical" evidence="7">
    <location>
        <begin position="40"/>
        <end position="59"/>
    </location>
</feature>
<dbReference type="NCBIfam" id="NF007773">
    <property type="entry name" value="PRK10459.1"/>
    <property type="match status" value="1"/>
</dbReference>
<feature type="transmembrane region" description="Helical" evidence="7">
    <location>
        <begin position="324"/>
        <end position="340"/>
    </location>
</feature>
<name>A0A098EJW0_9BACL</name>
<feature type="transmembrane region" description="Helical" evidence="7">
    <location>
        <begin position="422"/>
        <end position="443"/>
    </location>
</feature>
<dbReference type="OrthoDB" id="9770347at2"/>
<dbReference type="PANTHER" id="PTHR30250">
    <property type="entry name" value="PST FAMILY PREDICTED COLANIC ACID TRANSPORTER"/>
    <property type="match status" value="1"/>
</dbReference>
<dbReference type="RefSeq" id="WP_052650839.1">
    <property type="nucleotide sequence ID" value="NZ_CCXS01000001.1"/>
</dbReference>
<feature type="transmembrane region" description="Helical" evidence="7">
    <location>
        <begin position="236"/>
        <end position="257"/>
    </location>
</feature>
<dbReference type="PANTHER" id="PTHR30250:SF10">
    <property type="entry name" value="LIPOPOLYSACCHARIDE BIOSYNTHESIS PROTEIN WZXC"/>
    <property type="match status" value="1"/>
</dbReference>
<comment type="subcellular location">
    <subcellularLocation>
        <location evidence="1">Cell membrane</location>
        <topology evidence="1">Multi-pass membrane protein</topology>
    </subcellularLocation>
</comment>
<feature type="transmembrane region" description="Helical" evidence="7">
    <location>
        <begin position="384"/>
        <end position="401"/>
    </location>
</feature>
<evidence type="ECO:0000313" key="9">
    <source>
        <dbReference type="Proteomes" id="UP000043699"/>
    </source>
</evidence>
<dbReference type="EMBL" id="CCXS01000001">
    <property type="protein sequence ID" value="CEG22110.1"/>
    <property type="molecule type" value="Genomic_DNA"/>
</dbReference>
<gene>
    <name evidence="8" type="primary">wzxC</name>
    <name evidence="8" type="ORF">BN1080_01030</name>
</gene>
<comment type="similarity">
    <text evidence="2">Belongs to the polysaccharide synthase family.</text>
</comment>
<feature type="transmembrane region" description="Helical" evidence="7">
    <location>
        <begin position="150"/>
        <end position="175"/>
    </location>
</feature>
<evidence type="ECO:0000256" key="6">
    <source>
        <dbReference type="ARBA" id="ARBA00023136"/>
    </source>
</evidence>